<dbReference type="KEGG" id="mmor:MMOR_39130"/>
<dbReference type="Proteomes" id="UP000466681">
    <property type="component" value="Chromosome"/>
</dbReference>
<dbReference type="RefSeq" id="WP_179967894.1">
    <property type="nucleotide sequence ID" value="NZ_AP022560.1"/>
</dbReference>
<name>A0AAD1HCP5_9MYCO</name>
<protein>
    <submittedName>
        <fullName evidence="2">Uncharacterized protein</fullName>
    </submittedName>
</protein>
<sequence length="72" mass="7856">MSAAVFRIGLGSQRKTGRSDASSGTSVPLLPQIIEFAYRPKGGKQNPQPFFATCRLDPWGVMLGAVCHYDRD</sequence>
<dbReference type="AlphaFoldDB" id="A0AAD1HCP5"/>
<evidence type="ECO:0000313" key="3">
    <source>
        <dbReference type="Proteomes" id="UP000466681"/>
    </source>
</evidence>
<proteinExistence type="predicted"/>
<feature type="region of interest" description="Disordered" evidence="1">
    <location>
        <begin position="1"/>
        <end position="25"/>
    </location>
</feature>
<accession>A0AAD1HCP5</accession>
<evidence type="ECO:0000256" key="1">
    <source>
        <dbReference type="SAM" id="MobiDB-lite"/>
    </source>
</evidence>
<gene>
    <name evidence="2" type="ORF">MMOR_39130</name>
</gene>
<evidence type="ECO:0000313" key="2">
    <source>
        <dbReference type="EMBL" id="BBX02977.1"/>
    </source>
</evidence>
<reference evidence="2 3" key="1">
    <citation type="journal article" date="2019" name="Emerg. Microbes Infect.">
        <title>Comprehensive subspecies identification of 175 nontuberculous mycobacteria species based on 7547 genomic profiles.</title>
        <authorList>
            <person name="Matsumoto Y."/>
            <person name="Kinjo T."/>
            <person name="Motooka D."/>
            <person name="Nabeya D."/>
            <person name="Jung N."/>
            <person name="Uechi K."/>
            <person name="Horii T."/>
            <person name="Iida T."/>
            <person name="Fujita J."/>
            <person name="Nakamura S."/>
        </authorList>
    </citation>
    <scope>NUCLEOTIDE SEQUENCE [LARGE SCALE GENOMIC DNA]</scope>
    <source>
        <strain evidence="2 3">JCM 6375</strain>
    </source>
</reference>
<organism evidence="2 3">
    <name type="scientific">Mycolicibacterium moriokaense</name>
    <dbReference type="NCBI Taxonomy" id="39691"/>
    <lineage>
        <taxon>Bacteria</taxon>
        <taxon>Bacillati</taxon>
        <taxon>Actinomycetota</taxon>
        <taxon>Actinomycetes</taxon>
        <taxon>Mycobacteriales</taxon>
        <taxon>Mycobacteriaceae</taxon>
        <taxon>Mycolicibacterium</taxon>
    </lineage>
</organism>
<keyword evidence="3" id="KW-1185">Reference proteome</keyword>
<dbReference type="EMBL" id="AP022560">
    <property type="protein sequence ID" value="BBX02977.1"/>
    <property type="molecule type" value="Genomic_DNA"/>
</dbReference>